<accession>A0AAD5KA79</accession>
<feature type="region of interest" description="Disordered" evidence="1">
    <location>
        <begin position="111"/>
        <end position="207"/>
    </location>
</feature>
<dbReference type="Proteomes" id="UP001209540">
    <property type="component" value="Unassembled WGS sequence"/>
</dbReference>
<evidence type="ECO:0000313" key="4">
    <source>
        <dbReference type="Proteomes" id="UP001209540"/>
    </source>
</evidence>
<feature type="compositionally biased region" description="Acidic residues" evidence="1">
    <location>
        <begin position="186"/>
        <end position="207"/>
    </location>
</feature>
<name>A0AAD5KA79_9FUNG</name>
<dbReference type="AlphaFoldDB" id="A0AAD5KA79"/>
<evidence type="ECO:0000256" key="1">
    <source>
        <dbReference type="SAM" id="MobiDB-lite"/>
    </source>
</evidence>
<feature type="compositionally biased region" description="Acidic residues" evidence="1">
    <location>
        <begin position="111"/>
        <end position="128"/>
    </location>
</feature>
<feature type="signal peptide" evidence="2">
    <location>
        <begin position="1"/>
        <end position="23"/>
    </location>
</feature>
<gene>
    <name evidence="3" type="ORF">BDA99DRAFT_539211</name>
</gene>
<reference evidence="3" key="1">
    <citation type="journal article" date="2022" name="IScience">
        <title>Evolution of zygomycete secretomes and the origins of terrestrial fungal ecologies.</title>
        <authorList>
            <person name="Chang Y."/>
            <person name="Wang Y."/>
            <person name="Mondo S."/>
            <person name="Ahrendt S."/>
            <person name="Andreopoulos W."/>
            <person name="Barry K."/>
            <person name="Beard J."/>
            <person name="Benny G.L."/>
            <person name="Blankenship S."/>
            <person name="Bonito G."/>
            <person name="Cuomo C."/>
            <person name="Desiro A."/>
            <person name="Gervers K.A."/>
            <person name="Hundley H."/>
            <person name="Kuo A."/>
            <person name="LaButti K."/>
            <person name="Lang B.F."/>
            <person name="Lipzen A."/>
            <person name="O'Donnell K."/>
            <person name="Pangilinan J."/>
            <person name="Reynolds N."/>
            <person name="Sandor L."/>
            <person name="Smith M.E."/>
            <person name="Tsang A."/>
            <person name="Grigoriev I.V."/>
            <person name="Stajich J.E."/>
            <person name="Spatafora J.W."/>
        </authorList>
    </citation>
    <scope>NUCLEOTIDE SEQUENCE</scope>
    <source>
        <strain evidence="3">RSA 2281</strain>
    </source>
</reference>
<keyword evidence="2" id="KW-0732">Signal</keyword>
<evidence type="ECO:0000313" key="3">
    <source>
        <dbReference type="EMBL" id="KAI9258210.1"/>
    </source>
</evidence>
<keyword evidence="4" id="KW-1185">Reference proteome</keyword>
<protein>
    <submittedName>
        <fullName evidence="3">Uncharacterized protein</fullName>
    </submittedName>
</protein>
<dbReference type="EMBL" id="JAIXMP010000019">
    <property type="protein sequence ID" value="KAI9258210.1"/>
    <property type="molecule type" value="Genomic_DNA"/>
</dbReference>
<feature type="chain" id="PRO_5041980475" evidence="2">
    <location>
        <begin position="24"/>
        <end position="207"/>
    </location>
</feature>
<feature type="compositionally biased region" description="Acidic residues" evidence="1">
    <location>
        <begin position="135"/>
        <end position="160"/>
    </location>
</feature>
<sequence>MVYSKVLLCAAMTSLVYHNLAGAAPMNTKNNKIPDPILHLDDNQMKQFKHTNPAQSEPDIAFPKDADGIYAIADEVPQDTEALEMGIELHSIDNVELMDTMEDVVLMEQEEDNVVEEKEEGAEEEEPEVAASADQENEDELNMEAESTNQEEEEEEEEEDLNIKAAVMTEDDEEEDEQDIQAAVMVEEDDNEEEDIQEVVEDDEQVE</sequence>
<comment type="caution">
    <text evidence="3">The sequence shown here is derived from an EMBL/GenBank/DDBJ whole genome shotgun (WGS) entry which is preliminary data.</text>
</comment>
<feature type="compositionally biased region" description="Acidic residues" evidence="1">
    <location>
        <begin position="169"/>
        <end position="179"/>
    </location>
</feature>
<proteinExistence type="predicted"/>
<organism evidence="3 4">
    <name type="scientific">Phascolomyces articulosus</name>
    <dbReference type="NCBI Taxonomy" id="60185"/>
    <lineage>
        <taxon>Eukaryota</taxon>
        <taxon>Fungi</taxon>
        <taxon>Fungi incertae sedis</taxon>
        <taxon>Mucoromycota</taxon>
        <taxon>Mucoromycotina</taxon>
        <taxon>Mucoromycetes</taxon>
        <taxon>Mucorales</taxon>
        <taxon>Lichtheimiaceae</taxon>
        <taxon>Phascolomyces</taxon>
    </lineage>
</organism>
<reference evidence="3" key="2">
    <citation type="submission" date="2023-02" db="EMBL/GenBank/DDBJ databases">
        <authorList>
            <consortium name="DOE Joint Genome Institute"/>
            <person name="Mondo S.J."/>
            <person name="Chang Y."/>
            <person name="Wang Y."/>
            <person name="Ahrendt S."/>
            <person name="Andreopoulos W."/>
            <person name="Barry K."/>
            <person name="Beard J."/>
            <person name="Benny G.L."/>
            <person name="Blankenship S."/>
            <person name="Bonito G."/>
            <person name="Cuomo C."/>
            <person name="Desiro A."/>
            <person name="Gervers K.A."/>
            <person name="Hundley H."/>
            <person name="Kuo A."/>
            <person name="LaButti K."/>
            <person name="Lang B.F."/>
            <person name="Lipzen A."/>
            <person name="O'Donnell K."/>
            <person name="Pangilinan J."/>
            <person name="Reynolds N."/>
            <person name="Sandor L."/>
            <person name="Smith M.W."/>
            <person name="Tsang A."/>
            <person name="Grigoriev I.V."/>
            <person name="Stajich J.E."/>
            <person name="Spatafora J.W."/>
        </authorList>
    </citation>
    <scope>NUCLEOTIDE SEQUENCE</scope>
    <source>
        <strain evidence="3">RSA 2281</strain>
    </source>
</reference>
<evidence type="ECO:0000256" key="2">
    <source>
        <dbReference type="SAM" id="SignalP"/>
    </source>
</evidence>